<feature type="region of interest" description="Disordered" evidence="3">
    <location>
        <begin position="39"/>
        <end position="183"/>
    </location>
</feature>
<feature type="compositionally biased region" description="Polar residues" evidence="3">
    <location>
        <begin position="247"/>
        <end position="258"/>
    </location>
</feature>
<dbReference type="KEGG" id="mlr:MELLADRAFT_92181"/>
<feature type="compositionally biased region" description="Basic and acidic residues" evidence="3">
    <location>
        <begin position="143"/>
        <end position="162"/>
    </location>
</feature>
<feature type="region of interest" description="Disordered" evidence="3">
    <location>
        <begin position="247"/>
        <end position="348"/>
    </location>
</feature>
<feature type="compositionally biased region" description="Polar residues" evidence="3">
    <location>
        <begin position="86"/>
        <end position="102"/>
    </location>
</feature>
<reference evidence="6" key="1">
    <citation type="journal article" date="2011" name="Proc. Natl. Acad. Sci. U.S.A.">
        <title>Obligate biotrophy features unraveled by the genomic analysis of rust fungi.</title>
        <authorList>
            <person name="Duplessis S."/>
            <person name="Cuomo C.A."/>
            <person name="Lin Y.-C."/>
            <person name="Aerts A."/>
            <person name="Tisserant E."/>
            <person name="Veneault-Fourrey C."/>
            <person name="Joly D.L."/>
            <person name="Hacquard S."/>
            <person name="Amselem J."/>
            <person name="Cantarel B.L."/>
            <person name="Chiu R."/>
            <person name="Coutinho P.M."/>
            <person name="Feau N."/>
            <person name="Field M."/>
            <person name="Frey P."/>
            <person name="Gelhaye E."/>
            <person name="Goldberg J."/>
            <person name="Grabherr M.G."/>
            <person name="Kodira C.D."/>
            <person name="Kohler A."/>
            <person name="Kuees U."/>
            <person name="Lindquist E.A."/>
            <person name="Lucas S.M."/>
            <person name="Mago R."/>
            <person name="Mauceli E."/>
            <person name="Morin E."/>
            <person name="Murat C."/>
            <person name="Pangilinan J.L."/>
            <person name="Park R."/>
            <person name="Pearson M."/>
            <person name="Quesneville H."/>
            <person name="Rouhier N."/>
            <person name="Sakthikumar S."/>
            <person name="Salamov A.A."/>
            <person name="Schmutz J."/>
            <person name="Selles B."/>
            <person name="Shapiro H."/>
            <person name="Tanguay P."/>
            <person name="Tuskan G.A."/>
            <person name="Henrissat B."/>
            <person name="Van de Peer Y."/>
            <person name="Rouze P."/>
            <person name="Ellis J.G."/>
            <person name="Dodds P.N."/>
            <person name="Schein J.E."/>
            <person name="Zhong S."/>
            <person name="Hamelin R.C."/>
            <person name="Grigoriev I.V."/>
            <person name="Szabo L.J."/>
            <person name="Martin F."/>
        </authorList>
    </citation>
    <scope>NUCLEOTIDE SEQUENCE [LARGE SCALE GENOMIC DNA]</scope>
    <source>
        <strain evidence="6">98AG31 / pathotype 3-4-7</strain>
    </source>
</reference>
<dbReference type="GO" id="GO:0000976">
    <property type="term" value="F:transcription cis-regulatory region binding"/>
    <property type="evidence" value="ECO:0007669"/>
    <property type="project" value="InterPro"/>
</dbReference>
<dbReference type="GeneID" id="18936153"/>
<dbReference type="PANTHER" id="PTHR40621">
    <property type="entry name" value="TRANSCRIPTION FACTOR KAPC-RELATED"/>
    <property type="match status" value="1"/>
</dbReference>
<dbReference type="PANTHER" id="PTHR40621:SF6">
    <property type="entry name" value="AP-1-LIKE TRANSCRIPTION FACTOR YAP1-RELATED"/>
    <property type="match status" value="1"/>
</dbReference>
<evidence type="ECO:0000313" key="5">
    <source>
        <dbReference type="EMBL" id="EGG01448.1"/>
    </source>
</evidence>
<feature type="domain" description="BZIP" evidence="4">
    <location>
        <begin position="165"/>
        <end position="225"/>
    </location>
</feature>
<dbReference type="InterPro" id="IPR004827">
    <property type="entry name" value="bZIP"/>
</dbReference>
<keyword evidence="6" id="KW-1185">Reference proteome</keyword>
<dbReference type="PROSITE" id="PS50217">
    <property type="entry name" value="BZIP"/>
    <property type="match status" value="1"/>
</dbReference>
<feature type="compositionally biased region" description="Low complexity" evidence="3">
    <location>
        <begin position="259"/>
        <end position="273"/>
    </location>
</feature>
<dbReference type="SMART" id="SM00338">
    <property type="entry name" value="BRLZ"/>
    <property type="match status" value="1"/>
</dbReference>
<evidence type="ECO:0000256" key="3">
    <source>
        <dbReference type="SAM" id="MobiDB-lite"/>
    </source>
</evidence>
<dbReference type="eggNOG" id="ENOG502RPD7">
    <property type="taxonomic scope" value="Eukaryota"/>
</dbReference>
<dbReference type="OrthoDB" id="2501196at2759"/>
<name>F4S1T4_MELLP</name>
<dbReference type="Pfam" id="PF00170">
    <property type="entry name" value="bZIP_1"/>
    <property type="match status" value="1"/>
</dbReference>
<protein>
    <recommendedName>
        <fullName evidence="4">BZIP domain-containing protein</fullName>
    </recommendedName>
</protein>
<dbReference type="RefSeq" id="XP_007415298.1">
    <property type="nucleotide sequence ID" value="XM_007415236.1"/>
</dbReference>
<feature type="compositionally biased region" description="Low complexity" evidence="3">
    <location>
        <begin position="39"/>
        <end position="64"/>
    </location>
</feature>
<dbReference type="PROSITE" id="PS00036">
    <property type="entry name" value="BZIP_BASIC"/>
    <property type="match status" value="1"/>
</dbReference>
<dbReference type="Gene3D" id="1.20.5.170">
    <property type="match status" value="1"/>
</dbReference>
<dbReference type="GO" id="GO:0090575">
    <property type="term" value="C:RNA polymerase II transcription regulator complex"/>
    <property type="evidence" value="ECO:0007669"/>
    <property type="project" value="TreeGrafter"/>
</dbReference>
<dbReference type="STRING" id="747676.F4S1T4"/>
<gene>
    <name evidence="5" type="ORF">MELLADRAFT_92181</name>
</gene>
<dbReference type="VEuPathDB" id="FungiDB:MELLADRAFT_92181"/>
<keyword evidence="2" id="KW-0539">Nucleus</keyword>
<evidence type="ECO:0000256" key="2">
    <source>
        <dbReference type="ARBA" id="ARBA00023242"/>
    </source>
</evidence>
<dbReference type="GO" id="GO:0001228">
    <property type="term" value="F:DNA-binding transcription activator activity, RNA polymerase II-specific"/>
    <property type="evidence" value="ECO:0007669"/>
    <property type="project" value="TreeGrafter"/>
</dbReference>
<dbReference type="InterPro" id="IPR046347">
    <property type="entry name" value="bZIP_sf"/>
</dbReference>
<dbReference type="EMBL" id="GL883138">
    <property type="protein sequence ID" value="EGG01448.1"/>
    <property type="molecule type" value="Genomic_DNA"/>
</dbReference>
<dbReference type="Proteomes" id="UP000001072">
    <property type="component" value="Unassembled WGS sequence"/>
</dbReference>
<evidence type="ECO:0000313" key="6">
    <source>
        <dbReference type="Proteomes" id="UP000001072"/>
    </source>
</evidence>
<dbReference type="InParanoid" id="F4S1T4"/>
<dbReference type="AlphaFoldDB" id="F4S1T4"/>
<feature type="compositionally biased region" description="Polar residues" evidence="3">
    <location>
        <begin position="128"/>
        <end position="142"/>
    </location>
</feature>
<dbReference type="HOGENOM" id="CLU_423391_0_0_1"/>
<sequence length="647" mass="71659">MDWSNSQFDDPNSFDAIQRFFENNPVGSIGAKLLSSSNTTTTATLPNHHSSSSSSDKNHQNQMSNHHHHHHNPSSPDSIPSPCSSLNQSTNHQTQSNPITTSHPKRKTSPASSSSSALKDRKEHNSSKKSSTGNLSDPSSNVEHTHEIGSEPSDHHHHEIKGVGKLKRKEQNRNAQRAFRERKERRLQELQDQVDELLAKQEPLTTENKHLKELVNRLQTENQSLGVYKEVFTFTIANDLRRSSMPISTSFDQPQSMTSSSLDQSGLESSSSLKNGFHTGHPLKAMMNRGNQENLNRLGLSLPTSGAPDPVLQKPPLAQHTPRNSISGNGTTHEGYTPPLSSSSSLASFLNTNHTPVEAFNEDHQSYGMNSSNKLSKPVEKFESSFPSYTTSSIPADPMLAYNVHQSDLVGHPEPIDHSSMNPLSTFTSNELIPSTLDFNELLPLNQPRQISASEPDQAFWNSYLNFESSNDSLVSTDDEKIKPNAFETFNHQDTSFLEMSSKDLGVSRLSSMKEIPDLFQQWRSTGSGSDSAALVLGTENLQHHQQFGLGLGKPNPLIQVGLSKFVDRGVLSNLELDGLCEMLESKATCKEKREMMNDVVAIRPDWIELIEDITRKARSRCTEGGKEIGLKDVGLEEEDQCKIGEV</sequence>
<dbReference type="FunCoup" id="F4S1T4">
    <property type="interactions" value="28"/>
</dbReference>
<comment type="subcellular location">
    <subcellularLocation>
        <location evidence="1">Nucleus</location>
    </subcellularLocation>
</comment>
<evidence type="ECO:0000256" key="1">
    <source>
        <dbReference type="ARBA" id="ARBA00004123"/>
    </source>
</evidence>
<organism evidence="6">
    <name type="scientific">Melampsora larici-populina (strain 98AG31 / pathotype 3-4-7)</name>
    <name type="common">Poplar leaf rust fungus</name>
    <dbReference type="NCBI Taxonomy" id="747676"/>
    <lineage>
        <taxon>Eukaryota</taxon>
        <taxon>Fungi</taxon>
        <taxon>Dikarya</taxon>
        <taxon>Basidiomycota</taxon>
        <taxon>Pucciniomycotina</taxon>
        <taxon>Pucciniomycetes</taxon>
        <taxon>Pucciniales</taxon>
        <taxon>Melampsoraceae</taxon>
        <taxon>Melampsora</taxon>
    </lineage>
</organism>
<feature type="compositionally biased region" description="Polar residues" evidence="3">
    <location>
        <begin position="321"/>
        <end position="334"/>
    </location>
</feature>
<dbReference type="InterPro" id="IPR050936">
    <property type="entry name" value="AP-1-like"/>
</dbReference>
<dbReference type="SUPFAM" id="SSF57959">
    <property type="entry name" value="Leucine zipper domain"/>
    <property type="match status" value="1"/>
</dbReference>
<feature type="compositionally biased region" description="Low complexity" evidence="3">
    <location>
        <begin position="73"/>
        <end position="85"/>
    </location>
</feature>
<proteinExistence type="predicted"/>
<accession>F4S1T4</accession>
<dbReference type="CDD" id="cd14688">
    <property type="entry name" value="bZIP_YAP"/>
    <property type="match status" value="1"/>
</dbReference>
<evidence type="ECO:0000259" key="4">
    <source>
        <dbReference type="PROSITE" id="PS50217"/>
    </source>
</evidence>